<keyword evidence="21" id="KW-0131">Cell cycle</keyword>
<evidence type="ECO:0000256" key="23">
    <source>
        <dbReference type="ARBA" id="ARBA00068227"/>
    </source>
</evidence>
<keyword evidence="20" id="KW-0539">Nucleus</keyword>
<dbReference type="PANTHER" id="PTHR13113">
    <property type="entry name" value="ECSIT EVOLUTIONARILY CONSERVED SIGNALING INTERMEDIATE IN TOLL PATHWAYS"/>
    <property type="match status" value="1"/>
</dbReference>
<dbReference type="SMART" id="SM01284">
    <property type="entry name" value="ECSIT_Cterm"/>
    <property type="match status" value="1"/>
</dbReference>
<dbReference type="Pfam" id="PF05439">
    <property type="entry name" value="JTB"/>
    <property type="match status" value="1"/>
</dbReference>
<evidence type="ECO:0000256" key="1">
    <source>
        <dbReference type="ARBA" id="ARBA00004123"/>
    </source>
</evidence>
<evidence type="ECO:0000256" key="24">
    <source>
        <dbReference type="SAM" id="Phobius"/>
    </source>
</evidence>
<reference evidence="26" key="1">
    <citation type="journal article" date="2020" name="G3 (Bethesda)">
        <title>High-Quality Assemblies for Three Invasive Social Wasps from the &lt;i&gt;Vespula&lt;/i&gt; Genus.</title>
        <authorList>
            <person name="Harrop T.W.R."/>
            <person name="Guhlin J."/>
            <person name="McLaughlin G.M."/>
            <person name="Permina E."/>
            <person name="Stockwell P."/>
            <person name="Gilligan J."/>
            <person name="Le Lec M.F."/>
            <person name="Gruber M.A.M."/>
            <person name="Quinn O."/>
            <person name="Lovegrove M."/>
            <person name="Duncan E.J."/>
            <person name="Remnant E.J."/>
            <person name="Van Eeckhoven J."/>
            <person name="Graham B."/>
            <person name="Knapp R.A."/>
            <person name="Langford K.W."/>
            <person name="Kronenberg Z."/>
            <person name="Press M.O."/>
            <person name="Eacker S.M."/>
            <person name="Wilson-Rankin E.E."/>
            <person name="Purcell J."/>
            <person name="Lester P.J."/>
            <person name="Dearden P.K."/>
        </authorList>
    </citation>
    <scope>NUCLEOTIDE SEQUENCE</scope>
    <source>
        <strain evidence="26">Marl-1</strain>
    </source>
</reference>
<feature type="domain" description="ECSIT C-terminal" evidence="25">
    <location>
        <begin position="254"/>
        <end position="375"/>
    </location>
</feature>
<dbReference type="GO" id="GO:0051301">
    <property type="term" value="P:cell division"/>
    <property type="evidence" value="ECO:0007669"/>
    <property type="project" value="UniProtKB-KW"/>
</dbReference>
<comment type="similarity">
    <text evidence="6">Belongs to the ECSIT family.</text>
</comment>
<feature type="transmembrane region" description="Helical" evidence="24">
    <location>
        <begin position="480"/>
        <end position="501"/>
    </location>
</feature>
<evidence type="ECO:0000256" key="5">
    <source>
        <dbReference type="ARBA" id="ARBA00004479"/>
    </source>
</evidence>
<evidence type="ECO:0000256" key="3">
    <source>
        <dbReference type="ARBA" id="ARBA00004186"/>
    </source>
</evidence>
<evidence type="ECO:0000256" key="2">
    <source>
        <dbReference type="ARBA" id="ARBA00004173"/>
    </source>
</evidence>
<evidence type="ECO:0000259" key="25">
    <source>
        <dbReference type="SMART" id="SM01284"/>
    </source>
</evidence>
<sequence length="522" mass="61293">MIGNKILFRYLIKRNSSVFRYSVITKKKFNERSCLILPLATNRLFHVAQNFLKEEKTKRSNTLMTSVFENTKEKNKESFLDIIRTYEQETYKRGQLEFIKLALKYMEVYGIHKDLEVYKALLNIFPKGPYIPRNYFNVVFRYYPKHQDVATDVLQQMEDNQVIPDEELEDILLNIFGKHARPLKKLWRMLYWMSKFVNLNPWPVPKPIPTDPKILARIAIQKISSVDVTTVTSEFETKDIEESIEDTWIISAISPIQKNLLVQHLKLRKDTPMYVEGPFKIWVANQSVDYFILRADPIKSTYEYENPDDVSKIKIPFWKTNEIVIAPTVHEQEDGVYFAICATGTSTKDSAISWIRYLQKDNPVLEKIPILIKLASSVETECIIFAKEQKNLQKRMLVVESHWTNSPNKLYLDNFENNTVCVPGNEYEIITECHPCDAFEIASESIAVCIHARYKEVLKCRSGEIITRSCDRVAWLEERAFWKFEGFMFVLAFISCISVYWRENILRQRIIRKVARQLRASV</sequence>
<comment type="caution">
    <text evidence="26">The sequence shown here is derived from an EMBL/GenBank/DDBJ whole genome shotgun (WGS) entry which is preliminary data.</text>
</comment>
<dbReference type="GO" id="GO:0005739">
    <property type="term" value="C:mitochondrion"/>
    <property type="evidence" value="ECO:0007669"/>
    <property type="project" value="UniProtKB-SubCell"/>
</dbReference>
<dbReference type="InterPro" id="IPR029342">
    <property type="entry name" value="ECIST_C"/>
</dbReference>
<comment type="subcellular location">
    <subcellularLocation>
        <location evidence="4">Cytoplasm</location>
        <location evidence="4">Cytoskeleton</location>
        <location evidence="4">Microtubule organizing center</location>
        <location evidence="4">Centrosome</location>
    </subcellularLocation>
    <subcellularLocation>
        <location evidence="3">Cytoplasm</location>
        <location evidence="3">Cytoskeleton</location>
        <location evidence="3">Spindle</location>
    </subcellularLocation>
    <subcellularLocation>
        <location evidence="5">Membrane</location>
        <topology evidence="5">Single-pass type I membrane protein</topology>
    </subcellularLocation>
    <subcellularLocation>
        <location evidence="2">Mitochondrion</location>
    </subcellularLocation>
    <subcellularLocation>
        <location evidence="1">Nucleus</location>
    </subcellularLocation>
</comment>
<dbReference type="GO" id="GO:0005813">
    <property type="term" value="C:centrosome"/>
    <property type="evidence" value="ECO:0007669"/>
    <property type="project" value="UniProtKB-SubCell"/>
</dbReference>
<protein>
    <recommendedName>
        <fullName evidence="7">Evolutionarily conserved signaling intermediate in Toll pathway, mitochondrial</fullName>
    </recommendedName>
    <alternativeName>
        <fullName evidence="23">Protein JTB</fullName>
    </alternativeName>
</protein>
<accession>A0A834KM42</accession>
<evidence type="ECO:0000256" key="13">
    <source>
        <dbReference type="ARBA" id="ARBA00022776"/>
    </source>
</evidence>
<evidence type="ECO:0000256" key="22">
    <source>
        <dbReference type="ARBA" id="ARBA00060886"/>
    </source>
</evidence>
<dbReference type="AlphaFoldDB" id="A0A834KM42"/>
<dbReference type="GO" id="GO:0005634">
    <property type="term" value="C:nucleus"/>
    <property type="evidence" value="ECO:0007669"/>
    <property type="project" value="UniProtKB-SubCell"/>
</dbReference>
<evidence type="ECO:0000256" key="20">
    <source>
        <dbReference type="ARBA" id="ARBA00023242"/>
    </source>
</evidence>
<evidence type="ECO:0000256" key="19">
    <source>
        <dbReference type="ARBA" id="ARBA00023212"/>
    </source>
</evidence>
<dbReference type="GO" id="GO:0016020">
    <property type="term" value="C:membrane"/>
    <property type="evidence" value="ECO:0007669"/>
    <property type="project" value="UniProtKB-SubCell"/>
</dbReference>
<dbReference type="GO" id="GO:0007178">
    <property type="term" value="P:cell surface receptor protein serine/threonine kinase signaling pathway"/>
    <property type="evidence" value="ECO:0007669"/>
    <property type="project" value="TreeGrafter"/>
</dbReference>
<keyword evidence="8" id="KW-0963">Cytoplasm</keyword>
<evidence type="ECO:0000313" key="27">
    <source>
        <dbReference type="Proteomes" id="UP000614350"/>
    </source>
</evidence>
<name>A0A834KM42_VESVU</name>
<evidence type="ECO:0000256" key="10">
    <source>
        <dbReference type="ARBA" id="ARBA00022618"/>
    </source>
</evidence>
<evidence type="ECO:0000256" key="6">
    <source>
        <dbReference type="ARBA" id="ARBA00007674"/>
    </source>
</evidence>
<dbReference type="InterPro" id="IPR010418">
    <property type="entry name" value="ECSIT"/>
</dbReference>
<dbReference type="InterPro" id="IPR046448">
    <property type="entry name" value="ECSIT_N"/>
</dbReference>
<keyword evidence="16 24" id="KW-1133">Transmembrane helix</keyword>
<evidence type="ECO:0000256" key="9">
    <source>
        <dbReference type="ARBA" id="ARBA00022588"/>
    </source>
</evidence>
<gene>
    <name evidence="26" type="ORF">HZH66_002878</name>
</gene>
<keyword evidence="10" id="KW-0132">Cell division</keyword>
<keyword evidence="14" id="KW-0391">Immunity</keyword>
<keyword evidence="11 24" id="KW-0812">Transmembrane</keyword>
<evidence type="ECO:0000256" key="21">
    <source>
        <dbReference type="ARBA" id="ARBA00023306"/>
    </source>
</evidence>
<evidence type="ECO:0000256" key="7">
    <source>
        <dbReference type="ARBA" id="ARBA00019998"/>
    </source>
</evidence>
<keyword evidence="27" id="KW-1185">Reference proteome</keyword>
<keyword evidence="19" id="KW-0206">Cytoskeleton</keyword>
<keyword evidence="17" id="KW-0496">Mitochondrion</keyword>
<keyword evidence="15" id="KW-0809">Transit peptide</keyword>
<keyword evidence="12" id="KW-0732">Signal</keyword>
<evidence type="ECO:0000256" key="8">
    <source>
        <dbReference type="ARBA" id="ARBA00022490"/>
    </source>
</evidence>
<evidence type="ECO:0000256" key="12">
    <source>
        <dbReference type="ARBA" id="ARBA00022729"/>
    </source>
</evidence>
<keyword evidence="9" id="KW-0399">Innate immunity</keyword>
<evidence type="ECO:0000313" key="26">
    <source>
        <dbReference type="EMBL" id="KAF7408341.1"/>
    </source>
</evidence>
<dbReference type="GO" id="GO:0005819">
    <property type="term" value="C:spindle"/>
    <property type="evidence" value="ECO:0007669"/>
    <property type="project" value="UniProtKB-SubCell"/>
</dbReference>
<proteinExistence type="inferred from homology"/>
<dbReference type="Gene3D" id="3.30.720.220">
    <property type="match status" value="1"/>
</dbReference>
<dbReference type="Pfam" id="PF06239">
    <property type="entry name" value="ECSIT_N"/>
    <property type="match status" value="1"/>
</dbReference>
<evidence type="ECO:0000256" key="17">
    <source>
        <dbReference type="ARBA" id="ARBA00023128"/>
    </source>
</evidence>
<dbReference type="InterPro" id="IPR008657">
    <property type="entry name" value="JTB"/>
</dbReference>
<evidence type="ECO:0000256" key="18">
    <source>
        <dbReference type="ARBA" id="ARBA00023136"/>
    </source>
</evidence>
<evidence type="ECO:0000256" key="11">
    <source>
        <dbReference type="ARBA" id="ARBA00022692"/>
    </source>
</evidence>
<organism evidence="26 27">
    <name type="scientific">Vespula vulgaris</name>
    <name type="common">Yellow jacket</name>
    <name type="synonym">Wasp</name>
    <dbReference type="NCBI Taxonomy" id="7454"/>
    <lineage>
        <taxon>Eukaryota</taxon>
        <taxon>Metazoa</taxon>
        <taxon>Ecdysozoa</taxon>
        <taxon>Arthropoda</taxon>
        <taxon>Hexapoda</taxon>
        <taxon>Insecta</taxon>
        <taxon>Pterygota</taxon>
        <taxon>Neoptera</taxon>
        <taxon>Endopterygota</taxon>
        <taxon>Hymenoptera</taxon>
        <taxon>Apocrita</taxon>
        <taxon>Aculeata</taxon>
        <taxon>Vespoidea</taxon>
        <taxon>Vespidae</taxon>
        <taxon>Vespinae</taxon>
        <taxon>Vespula</taxon>
    </lineage>
</organism>
<dbReference type="PANTHER" id="PTHR13113:SF1">
    <property type="entry name" value="EVOLUTIONARILY CONSERVED SIGNALING INTERMEDIATE IN TOLL PATHWAY, MITOCHONDRIAL"/>
    <property type="match status" value="1"/>
</dbReference>
<dbReference type="Proteomes" id="UP000614350">
    <property type="component" value="Unassembled WGS sequence"/>
</dbReference>
<dbReference type="GO" id="GO:0045087">
    <property type="term" value="P:innate immune response"/>
    <property type="evidence" value="ECO:0007669"/>
    <property type="project" value="UniProtKB-KW"/>
</dbReference>
<dbReference type="FunFam" id="3.30.720.220:FF:000001">
    <property type="entry name" value="Jumping translocation breakpoint"/>
    <property type="match status" value="1"/>
</dbReference>
<evidence type="ECO:0000256" key="15">
    <source>
        <dbReference type="ARBA" id="ARBA00022946"/>
    </source>
</evidence>
<keyword evidence="18 24" id="KW-0472">Membrane</keyword>
<evidence type="ECO:0000256" key="16">
    <source>
        <dbReference type="ARBA" id="ARBA00022989"/>
    </source>
</evidence>
<evidence type="ECO:0000256" key="14">
    <source>
        <dbReference type="ARBA" id="ARBA00022859"/>
    </source>
</evidence>
<evidence type="ECO:0000256" key="4">
    <source>
        <dbReference type="ARBA" id="ARBA00004300"/>
    </source>
</evidence>
<dbReference type="EMBL" id="JACSEA010000002">
    <property type="protein sequence ID" value="KAF7408341.1"/>
    <property type="molecule type" value="Genomic_DNA"/>
</dbReference>
<comment type="similarity">
    <text evidence="22">Belongs to the JTB family.</text>
</comment>
<dbReference type="Pfam" id="PF14784">
    <property type="entry name" value="ECSIT_C"/>
    <property type="match status" value="1"/>
</dbReference>
<keyword evidence="13" id="KW-0498">Mitosis</keyword>